<dbReference type="Pfam" id="PF00149">
    <property type="entry name" value="Metallophos"/>
    <property type="match status" value="1"/>
</dbReference>
<dbReference type="GO" id="GO:0046872">
    <property type="term" value="F:metal ion binding"/>
    <property type="evidence" value="ECO:0007669"/>
    <property type="project" value="UniProtKB-KW"/>
</dbReference>
<proteinExistence type="predicted"/>
<keyword evidence="1" id="KW-0479">Metal-binding</keyword>
<dbReference type="InterPro" id="IPR051158">
    <property type="entry name" value="Metallophosphoesterase_sf"/>
</dbReference>
<sequence>MLISSILFIIILIVFCIWQNNSIVISNFNYYSSEVPSEFKDFKIVQISDLHNKVFGKEQSKLLEKIEKLSPDIIIVTGDLIDRRRYNLDEAMHFIEGSLKVAPIYYVSGNHEAWSGKYNEISKKLIEAGVHILDDTTLELFKGKSKIQLLGLSDPAFLTSSYLEDTNTSNTEKYLSQWEDMEEFKILLSHRPEIFDLYCEYNINMIFSGHAHGGQFRIPFIGGLFAPDQGFFPKYTNGNYTNDKSTMFVSRGLGNSVLPIRLFNRPEIISVTLKSSDEKL</sequence>
<accession>A0A644XWR5</accession>
<protein>
    <recommendedName>
        <fullName evidence="3">Calcineurin-like phosphoesterase domain-containing protein</fullName>
    </recommendedName>
</protein>
<dbReference type="PANTHER" id="PTHR31302">
    <property type="entry name" value="TRANSMEMBRANE PROTEIN WITH METALLOPHOSPHOESTERASE DOMAIN-RELATED"/>
    <property type="match status" value="1"/>
</dbReference>
<dbReference type="GO" id="GO:0016020">
    <property type="term" value="C:membrane"/>
    <property type="evidence" value="ECO:0007669"/>
    <property type="project" value="GOC"/>
</dbReference>
<evidence type="ECO:0000256" key="2">
    <source>
        <dbReference type="ARBA" id="ARBA00022801"/>
    </source>
</evidence>
<organism evidence="4">
    <name type="scientific">bioreactor metagenome</name>
    <dbReference type="NCBI Taxonomy" id="1076179"/>
    <lineage>
        <taxon>unclassified sequences</taxon>
        <taxon>metagenomes</taxon>
        <taxon>ecological metagenomes</taxon>
    </lineage>
</organism>
<reference evidence="4" key="1">
    <citation type="submission" date="2019-08" db="EMBL/GenBank/DDBJ databases">
        <authorList>
            <person name="Kucharzyk K."/>
            <person name="Murdoch R.W."/>
            <person name="Higgins S."/>
            <person name="Loffler F."/>
        </authorList>
    </citation>
    <scope>NUCLEOTIDE SEQUENCE</scope>
</reference>
<dbReference type="GO" id="GO:0008758">
    <property type="term" value="F:UDP-2,3-diacylglucosamine hydrolase activity"/>
    <property type="evidence" value="ECO:0007669"/>
    <property type="project" value="TreeGrafter"/>
</dbReference>
<feature type="domain" description="Calcineurin-like phosphoesterase" evidence="3">
    <location>
        <begin position="42"/>
        <end position="213"/>
    </location>
</feature>
<gene>
    <name evidence="4" type="primary">ypbG_3</name>
    <name evidence="4" type="ORF">SDC9_67060</name>
</gene>
<keyword evidence="2" id="KW-0378">Hydrolase</keyword>
<dbReference type="Gene3D" id="3.60.21.10">
    <property type="match status" value="1"/>
</dbReference>
<dbReference type="CDD" id="cd07385">
    <property type="entry name" value="MPP_YkuE_C"/>
    <property type="match status" value="1"/>
</dbReference>
<evidence type="ECO:0000259" key="3">
    <source>
        <dbReference type="Pfam" id="PF00149"/>
    </source>
</evidence>
<dbReference type="GO" id="GO:0009245">
    <property type="term" value="P:lipid A biosynthetic process"/>
    <property type="evidence" value="ECO:0007669"/>
    <property type="project" value="TreeGrafter"/>
</dbReference>
<dbReference type="PANTHER" id="PTHR31302:SF31">
    <property type="entry name" value="PHOSPHODIESTERASE YAEI"/>
    <property type="match status" value="1"/>
</dbReference>
<dbReference type="AlphaFoldDB" id="A0A644XWR5"/>
<dbReference type="InterPro" id="IPR004843">
    <property type="entry name" value="Calcineurin-like_PHP"/>
</dbReference>
<dbReference type="EMBL" id="VSSQ01003425">
    <property type="protein sequence ID" value="MPM20625.1"/>
    <property type="molecule type" value="Genomic_DNA"/>
</dbReference>
<name>A0A644XWR5_9ZZZZ</name>
<evidence type="ECO:0000313" key="4">
    <source>
        <dbReference type="EMBL" id="MPM20625.1"/>
    </source>
</evidence>
<evidence type="ECO:0000256" key="1">
    <source>
        <dbReference type="ARBA" id="ARBA00022723"/>
    </source>
</evidence>
<dbReference type="InterPro" id="IPR029052">
    <property type="entry name" value="Metallo-depent_PP-like"/>
</dbReference>
<dbReference type="SUPFAM" id="SSF56300">
    <property type="entry name" value="Metallo-dependent phosphatases"/>
    <property type="match status" value="1"/>
</dbReference>
<comment type="caution">
    <text evidence="4">The sequence shown here is derived from an EMBL/GenBank/DDBJ whole genome shotgun (WGS) entry which is preliminary data.</text>
</comment>